<gene>
    <name evidence="1" type="ORF">PHLGIDRAFT_53282</name>
</gene>
<feature type="non-terminal residue" evidence="1">
    <location>
        <position position="130"/>
    </location>
</feature>
<dbReference type="EMBL" id="KN840536">
    <property type="protein sequence ID" value="KIP05683.1"/>
    <property type="molecule type" value="Genomic_DNA"/>
</dbReference>
<dbReference type="AlphaFoldDB" id="A0A0C3PI81"/>
<organism evidence="1 2">
    <name type="scientific">Phlebiopsis gigantea (strain 11061_1 CR5-6)</name>
    <name type="common">White-rot fungus</name>
    <name type="synonym">Peniophora gigantea</name>
    <dbReference type="NCBI Taxonomy" id="745531"/>
    <lineage>
        <taxon>Eukaryota</taxon>
        <taxon>Fungi</taxon>
        <taxon>Dikarya</taxon>
        <taxon>Basidiomycota</taxon>
        <taxon>Agaricomycotina</taxon>
        <taxon>Agaricomycetes</taxon>
        <taxon>Polyporales</taxon>
        <taxon>Phanerochaetaceae</taxon>
        <taxon>Phlebiopsis</taxon>
    </lineage>
</organism>
<reference evidence="1 2" key="1">
    <citation type="journal article" date="2014" name="PLoS Genet.">
        <title>Analysis of the Phlebiopsis gigantea genome, transcriptome and secretome provides insight into its pioneer colonization strategies of wood.</title>
        <authorList>
            <person name="Hori C."/>
            <person name="Ishida T."/>
            <person name="Igarashi K."/>
            <person name="Samejima M."/>
            <person name="Suzuki H."/>
            <person name="Master E."/>
            <person name="Ferreira P."/>
            <person name="Ruiz-Duenas F.J."/>
            <person name="Held B."/>
            <person name="Canessa P."/>
            <person name="Larrondo L.F."/>
            <person name="Schmoll M."/>
            <person name="Druzhinina I.S."/>
            <person name="Kubicek C.P."/>
            <person name="Gaskell J.A."/>
            <person name="Kersten P."/>
            <person name="St John F."/>
            <person name="Glasner J."/>
            <person name="Sabat G."/>
            <person name="Splinter BonDurant S."/>
            <person name="Syed K."/>
            <person name="Yadav J."/>
            <person name="Mgbeahuruike A.C."/>
            <person name="Kovalchuk A."/>
            <person name="Asiegbu F.O."/>
            <person name="Lackner G."/>
            <person name="Hoffmeister D."/>
            <person name="Rencoret J."/>
            <person name="Gutierrez A."/>
            <person name="Sun H."/>
            <person name="Lindquist E."/>
            <person name="Barry K."/>
            <person name="Riley R."/>
            <person name="Grigoriev I.V."/>
            <person name="Henrissat B."/>
            <person name="Kues U."/>
            <person name="Berka R.M."/>
            <person name="Martinez A.T."/>
            <person name="Covert S.F."/>
            <person name="Blanchette R.A."/>
            <person name="Cullen D."/>
        </authorList>
    </citation>
    <scope>NUCLEOTIDE SEQUENCE [LARGE SCALE GENOMIC DNA]</scope>
    <source>
        <strain evidence="1 2">11061_1 CR5-6</strain>
    </source>
</reference>
<dbReference type="OrthoDB" id="276422at2759"/>
<sequence>EMFDEMRGFLNRPKQYTLLPTPLPQDAKSQHNDLFFIDTPTQDSVAIINACVHNLHDVPRAKQVFDLLRSQRMHDPILSINIYNSVLKAYIGEALEVQKTDMWIENACALYEAMEEGHDRVAPSAGTYAI</sequence>
<evidence type="ECO:0008006" key="3">
    <source>
        <dbReference type="Google" id="ProtNLM"/>
    </source>
</evidence>
<dbReference type="HOGENOM" id="CLU_1897476_0_0_1"/>
<feature type="non-terminal residue" evidence="1">
    <location>
        <position position="1"/>
    </location>
</feature>
<evidence type="ECO:0000313" key="2">
    <source>
        <dbReference type="Proteomes" id="UP000053257"/>
    </source>
</evidence>
<keyword evidence="2" id="KW-1185">Reference proteome</keyword>
<proteinExistence type="predicted"/>
<accession>A0A0C3PI81</accession>
<name>A0A0C3PI81_PHLG1</name>
<dbReference type="Proteomes" id="UP000053257">
    <property type="component" value="Unassembled WGS sequence"/>
</dbReference>
<protein>
    <recommendedName>
        <fullName evidence="3">Pentatricopeptide repeat-containing protein</fullName>
    </recommendedName>
</protein>
<evidence type="ECO:0000313" key="1">
    <source>
        <dbReference type="EMBL" id="KIP05683.1"/>
    </source>
</evidence>